<dbReference type="PANTHER" id="PTHR46268:SF6">
    <property type="entry name" value="UNIVERSAL STRESS PROTEIN UP12"/>
    <property type="match status" value="1"/>
</dbReference>
<name>A0A132PBJ1_9MYCO</name>
<accession>A0A132PBJ1</accession>
<dbReference type="EMBL" id="LGTW01000037">
    <property type="protein sequence ID" value="KWX19701.1"/>
    <property type="molecule type" value="Genomic_DNA"/>
</dbReference>
<sequence>MWDASAPVVVCVDGSDAATNAAIWAIDEAVIRDVPLRIVHVIDVEDVDTANRSACSDQLRLDTQYAESSLRSATAAVEATDKPVKLETEILWGSVESALIEESSHASMICLGSVGIGPIARVLLGSTAATVAENAHCPVAIIRQSHERLPAEGEWVVVGVEDRADNEPVIELAMQEARLRHLPLMAVGLRHHDFGAITYDELDRRAAKWSQSYPDVRVRLETSPGGIAGFLAEYCADSVVLAVVGRVDGETVARIIGPHGQPVVRHGECSLLVVH</sequence>
<feature type="domain" description="UspA" evidence="2">
    <location>
        <begin position="7"/>
        <end position="143"/>
    </location>
</feature>
<dbReference type="InterPro" id="IPR006015">
    <property type="entry name" value="Universal_stress_UspA"/>
</dbReference>
<evidence type="ECO:0000259" key="2">
    <source>
        <dbReference type="Pfam" id="PF00582"/>
    </source>
</evidence>
<evidence type="ECO:0000313" key="3">
    <source>
        <dbReference type="EMBL" id="KWX19701.1"/>
    </source>
</evidence>
<evidence type="ECO:0000256" key="1">
    <source>
        <dbReference type="ARBA" id="ARBA00008791"/>
    </source>
</evidence>
<reference evidence="3 4" key="1">
    <citation type="submission" date="2015-07" db="EMBL/GenBank/DDBJ databases">
        <title>A draft genome sequence of Mycobacterium wolinskyi.</title>
        <authorList>
            <person name="de Man T.J."/>
            <person name="Perry K.A."/>
            <person name="Coulliette A.D."/>
            <person name="Jensen B."/>
            <person name="Toney N.C."/>
            <person name="Limbago B.M."/>
            <person name="Noble-Wang J."/>
        </authorList>
    </citation>
    <scope>NUCLEOTIDE SEQUENCE [LARGE SCALE GENOMIC DNA]</scope>
    <source>
        <strain evidence="3 4">CDC_01</strain>
    </source>
</reference>
<dbReference type="PATRIC" id="fig|59750.3.peg.5180"/>
<keyword evidence="4" id="KW-1185">Reference proteome</keyword>
<comment type="caution">
    <text evidence="3">The sequence shown here is derived from an EMBL/GenBank/DDBJ whole genome shotgun (WGS) entry which is preliminary data.</text>
</comment>
<dbReference type="AlphaFoldDB" id="A0A132PBJ1"/>
<comment type="similarity">
    <text evidence="1">Belongs to the universal stress protein A family.</text>
</comment>
<dbReference type="PRINTS" id="PR01438">
    <property type="entry name" value="UNVRSLSTRESS"/>
</dbReference>
<dbReference type="InterPro" id="IPR006016">
    <property type="entry name" value="UspA"/>
</dbReference>
<protein>
    <recommendedName>
        <fullName evidence="2">UspA domain-containing protein</fullName>
    </recommendedName>
</protein>
<dbReference type="SUPFAM" id="SSF52402">
    <property type="entry name" value="Adenine nucleotide alpha hydrolases-like"/>
    <property type="match status" value="2"/>
</dbReference>
<dbReference type="Gene3D" id="3.40.50.620">
    <property type="entry name" value="HUPs"/>
    <property type="match status" value="2"/>
</dbReference>
<dbReference type="InterPro" id="IPR014729">
    <property type="entry name" value="Rossmann-like_a/b/a_fold"/>
</dbReference>
<dbReference type="PANTHER" id="PTHR46268">
    <property type="entry name" value="STRESS RESPONSE PROTEIN NHAX"/>
    <property type="match status" value="1"/>
</dbReference>
<dbReference type="Proteomes" id="UP000070612">
    <property type="component" value="Unassembled WGS sequence"/>
</dbReference>
<dbReference type="Pfam" id="PF00582">
    <property type="entry name" value="Usp"/>
    <property type="match status" value="1"/>
</dbReference>
<evidence type="ECO:0000313" key="4">
    <source>
        <dbReference type="Proteomes" id="UP000070612"/>
    </source>
</evidence>
<gene>
    <name evidence="3" type="ORF">AFM11_34210</name>
</gene>
<organism evidence="3 4">
    <name type="scientific">Mycolicibacterium wolinskyi</name>
    <dbReference type="NCBI Taxonomy" id="59750"/>
    <lineage>
        <taxon>Bacteria</taxon>
        <taxon>Bacillati</taxon>
        <taxon>Actinomycetota</taxon>
        <taxon>Actinomycetes</taxon>
        <taxon>Mycobacteriales</taxon>
        <taxon>Mycobacteriaceae</taxon>
        <taxon>Mycolicibacterium</taxon>
    </lineage>
</organism>
<proteinExistence type="inferred from homology"/>